<dbReference type="PANTHER" id="PTHR12289">
    <property type="entry name" value="METAXIN RELATED"/>
    <property type="match status" value="1"/>
</dbReference>
<evidence type="ECO:0000313" key="3">
    <source>
        <dbReference type="EMBL" id="KAK3698492.1"/>
    </source>
</evidence>
<dbReference type="Proteomes" id="UP001283361">
    <property type="component" value="Unassembled WGS sequence"/>
</dbReference>
<dbReference type="CDD" id="cd03211">
    <property type="entry name" value="GST_C_Metaxin2"/>
    <property type="match status" value="1"/>
</dbReference>
<dbReference type="InterPro" id="IPR036282">
    <property type="entry name" value="Glutathione-S-Trfase_C_sf"/>
</dbReference>
<dbReference type="SFLD" id="SFLDG01180">
    <property type="entry name" value="SUF1"/>
    <property type="match status" value="1"/>
</dbReference>
<dbReference type="Gene3D" id="1.20.1050.10">
    <property type="match status" value="1"/>
</dbReference>
<evidence type="ECO:0000313" key="4">
    <source>
        <dbReference type="Proteomes" id="UP001283361"/>
    </source>
</evidence>
<gene>
    <name evidence="3" type="ORF">RRG08_053460</name>
</gene>
<keyword evidence="4" id="KW-1185">Reference proteome</keyword>
<evidence type="ECO:0008006" key="5">
    <source>
        <dbReference type="Google" id="ProtNLM"/>
    </source>
</evidence>
<feature type="domain" description="Thioredoxin-like fold" evidence="2">
    <location>
        <begin position="115"/>
        <end position="210"/>
    </location>
</feature>
<feature type="domain" description="Metaxin glutathione S-transferase" evidence="1">
    <location>
        <begin position="262"/>
        <end position="324"/>
    </location>
</feature>
<dbReference type="GO" id="GO:0001401">
    <property type="term" value="C:SAM complex"/>
    <property type="evidence" value="ECO:0007669"/>
    <property type="project" value="TreeGrafter"/>
</dbReference>
<accession>A0AAE0XNW2</accession>
<sequence>MQNLSYLYNIPLFQPPTSSKTIGKTWGYYHARNHKNNLSATQRSIIRTLLSATIFSPSTIWFQIEKDRLSFKVLEMALVADALQATIGASEPWPDDVLLFQQYKAEQITLPDCTQCLAVEAFLRMCGLRFNVKCKTNAEEMSPSGKVPFIQAGPYLVSEFDPVVGFVGRKGFSLSRDMSDTDRSEMRAYMSMLENILGNAELYMAWLNPEISKEVTKPRYGCSYPWPLNWVLAWRKQRAVIARLTANDWSSKSVEEVTEEVHTCCLALSEKLDKKKFFFGDSPTELDALVYGHLYTLLTTKLPGGPFTSVIREFQNLAEFCKRVDSAYFSD</sequence>
<protein>
    <recommendedName>
        <fullName evidence="5">Metaxin</fullName>
    </recommendedName>
</protein>
<dbReference type="AlphaFoldDB" id="A0AAE0XNW2"/>
<name>A0AAE0XNW2_9GAST</name>
<dbReference type="InterPro" id="IPR050931">
    <property type="entry name" value="Mito_Protein_Transport_Metaxin"/>
</dbReference>
<evidence type="ECO:0000259" key="1">
    <source>
        <dbReference type="Pfam" id="PF17171"/>
    </source>
</evidence>
<evidence type="ECO:0000259" key="2">
    <source>
        <dbReference type="Pfam" id="PF17172"/>
    </source>
</evidence>
<reference evidence="3" key="1">
    <citation type="journal article" date="2023" name="G3 (Bethesda)">
        <title>A reference genome for the long-term kleptoplast-retaining sea slug Elysia crispata morphotype clarki.</title>
        <authorList>
            <person name="Eastman K.E."/>
            <person name="Pendleton A.L."/>
            <person name="Shaikh M.A."/>
            <person name="Suttiyut T."/>
            <person name="Ogas R."/>
            <person name="Tomko P."/>
            <person name="Gavelis G."/>
            <person name="Widhalm J.R."/>
            <person name="Wisecaver J.H."/>
        </authorList>
    </citation>
    <scope>NUCLEOTIDE SEQUENCE</scope>
    <source>
        <strain evidence="3">ECLA1</strain>
    </source>
</reference>
<comment type="caution">
    <text evidence="3">The sequence shown here is derived from an EMBL/GenBank/DDBJ whole genome shotgun (WGS) entry which is preliminary data.</text>
</comment>
<dbReference type="Pfam" id="PF17171">
    <property type="entry name" value="GST_C_6"/>
    <property type="match status" value="1"/>
</dbReference>
<organism evidence="3 4">
    <name type="scientific">Elysia crispata</name>
    <name type="common">lettuce slug</name>
    <dbReference type="NCBI Taxonomy" id="231223"/>
    <lineage>
        <taxon>Eukaryota</taxon>
        <taxon>Metazoa</taxon>
        <taxon>Spiralia</taxon>
        <taxon>Lophotrochozoa</taxon>
        <taxon>Mollusca</taxon>
        <taxon>Gastropoda</taxon>
        <taxon>Heterobranchia</taxon>
        <taxon>Euthyneura</taxon>
        <taxon>Panpulmonata</taxon>
        <taxon>Sacoglossa</taxon>
        <taxon>Placobranchoidea</taxon>
        <taxon>Plakobranchidae</taxon>
        <taxon>Elysia</taxon>
    </lineage>
</organism>
<dbReference type="SUPFAM" id="SSF47616">
    <property type="entry name" value="GST C-terminal domain-like"/>
    <property type="match status" value="1"/>
</dbReference>
<dbReference type="EMBL" id="JAWDGP010007972">
    <property type="protein sequence ID" value="KAK3698492.1"/>
    <property type="molecule type" value="Genomic_DNA"/>
</dbReference>
<dbReference type="Pfam" id="PF17172">
    <property type="entry name" value="GST_N_4"/>
    <property type="match status" value="1"/>
</dbReference>
<proteinExistence type="predicted"/>
<dbReference type="InterPro" id="IPR033468">
    <property type="entry name" value="Metaxin_GST"/>
</dbReference>
<dbReference type="SFLD" id="SFLDS00019">
    <property type="entry name" value="Glutathione_Transferase_(cytos"/>
    <property type="match status" value="1"/>
</dbReference>
<dbReference type="PANTHER" id="PTHR12289:SF38">
    <property type="entry name" value="METAXIN-2"/>
    <property type="match status" value="1"/>
</dbReference>
<dbReference type="InterPro" id="IPR040079">
    <property type="entry name" value="Glutathione_S-Trfase"/>
</dbReference>
<dbReference type="InterPro" id="IPR012336">
    <property type="entry name" value="Thioredoxin-like_fold"/>
</dbReference>
<dbReference type="GO" id="GO:0007005">
    <property type="term" value="P:mitochondrion organization"/>
    <property type="evidence" value="ECO:0007669"/>
    <property type="project" value="TreeGrafter"/>
</dbReference>